<reference evidence="9 10" key="1">
    <citation type="submission" date="2023-06" db="EMBL/GenBank/DDBJ databases">
        <authorList>
            <person name="Yushchuk O."/>
            <person name="Binda E."/>
            <person name="Ruckert-Reed C."/>
            <person name="Fedorenko V."/>
            <person name="Kalinowski J."/>
            <person name="Marinelli F."/>
        </authorList>
    </citation>
    <scope>NUCLEOTIDE SEQUENCE [LARGE SCALE GENOMIC DNA]</scope>
    <source>
        <strain evidence="9 10">NRRL 3884</strain>
    </source>
</reference>
<proteinExistence type="inferred from homology"/>
<dbReference type="InterPro" id="IPR006047">
    <property type="entry name" value="GH13_cat_dom"/>
</dbReference>
<comment type="catalytic activity">
    <reaction evidence="1">
        <text>D-maltose = alpha,alpha-trehalose</text>
        <dbReference type="Rhea" id="RHEA:15145"/>
        <dbReference type="ChEBI" id="CHEBI:16551"/>
        <dbReference type="ChEBI" id="CHEBI:17306"/>
        <dbReference type="EC" id="5.4.99.16"/>
    </reaction>
</comment>
<sequence>MREIPFRNHSEEGLPAHVVGGDPDWYRRCVVYEVLVQAFQDSDGDGIGDLAGLTQRLDYLAWLGIDCLWLPPFYASPMRDGGYDVSDFLQVRPELGTLDDFRALLRQAHRRGIRVIVDMVLNHTSEEHPWFQASRCDPDGPYGDFYVWADDDSGYPDARIIFTDTQTSNWAYDPVRRRYFWHRFYRWQPDLNYANPAVRAAVLDVMRYWLDLGVDGLRLDAVPYLFEAEGTNCENLPETHEFLRACRRLVDQEYPGRILLAEANQPLPQVIDYFGAVGAEECHMAFHFPLMPRMFAALRRQDATPVAQIISETSPLPSGGQWALFLRNHDELTLEMVTDEERAFLLERYAYHPRMTANIGIRRRLAPLLDNDHDALKLMNALLLALPGTPILYYGDEIGMGDNIWLEDRDGVRCPMQWSGDAHAGFSTRDPDESYLPLVDAPEFHAATVNVEYQLRDPDSLLHWMRHMIRIRHRFADVFGQGELIQIPTGNRAVLAFVRRRPGAEESVLCVNSLSAHPQEVRLELPEQARGALVNLAGSGPQRLVTEGPVRLRLPGCGFIWFAATPLPPDRRVTAGRPDVLPAGAW</sequence>
<dbReference type="EMBL" id="CP126980">
    <property type="protein sequence ID" value="WIM92829.1"/>
    <property type="molecule type" value="Genomic_DNA"/>
</dbReference>
<dbReference type="SMART" id="SM00642">
    <property type="entry name" value="Aamy"/>
    <property type="match status" value="1"/>
</dbReference>
<dbReference type="Gene3D" id="2.60.40.1180">
    <property type="entry name" value="Golgi alpha-mannosidase II"/>
    <property type="match status" value="1"/>
</dbReference>
<evidence type="ECO:0000256" key="2">
    <source>
        <dbReference type="ARBA" id="ARBA00005496"/>
    </source>
</evidence>
<dbReference type="GO" id="GO:0047471">
    <property type="term" value="F:maltose alpha-D-glucosyltransferase activity"/>
    <property type="evidence" value="ECO:0007669"/>
    <property type="project" value="UniProtKB-EC"/>
</dbReference>
<evidence type="ECO:0000256" key="7">
    <source>
        <dbReference type="ARBA" id="ARBA00031378"/>
    </source>
</evidence>
<dbReference type="RefSeq" id="WP_284914036.1">
    <property type="nucleotide sequence ID" value="NZ_CP126980.1"/>
</dbReference>
<keyword evidence="5" id="KW-0106">Calcium</keyword>
<dbReference type="InterPro" id="IPR013780">
    <property type="entry name" value="Glyco_hydro_b"/>
</dbReference>
<feature type="domain" description="Glycosyl hydrolase family 13 catalytic" evidence="8">
    <location>
        <begin position="33"/>
        <end position="433"/>
    </location>
</feature>
<keyword evidence="6 9" id="KW-0413">Isomerase</keyword>
<accession>A0ABY8W4P9</accession>
<keyword evidence="10" id="KW-1185">Reference proteome</keyword>
<dbReference type="EC" id="5.4.99.16" evidence="3"/>
<dbReference type="PANTHER" id="PTHR10357">
    <property type="entry name" value="ALPHA-AMYLASE FAMILY MEMBER"/>
    <property type="match status" value="1"/>
</dbReference>
<dbReference type="InterPro" id="IPR017853">
    <property type="entry name" value="GH"/>
</dbReference>
<gene>
    <name evidence="9" type="primary">treS</name>
    <name evidence="9" type="ORF">ACTOB_004787</name>
</gene>
<evidence type="ECO:0000256" key="5">
    <source>
        <dbReference type="ARBA" id="ARBA00022837"/>
    </source>
</evidence>
<evidence type="ECO:0000256" key="1">
    <source>
        <dbReference type="ARBA" id="ARBA00001595"/>
    </source>
</evidence>
<dbReference type="SUPFAM" id="SSF51011">
    <property type="entry name" value="Glycosyl hydrolase domain"/>
    <property type="match status" value="1"/>
</dbReference>
<evidence type="ECO:0000256" key="6">
    <source>
        <dbReference type="ARBA" id="ARBA00023235"/>
    </source>
</evidence>
<keyword evidence="4" id="KW-0479">Metal-binding</keyword>
<comment type="similarity">
    <text evidence="2">Belongs to the glycosyl hydrolase 13 family. TreS subfamily.</text>
</comment>
<evidence type="ECO:0000313" key="9">
    <source>
        <dbReference type="EMBL" id="WIM92829.1"/>
    </source>
</evidence>
<protein>
    <recommendedName>
        <fullName evidence="3">maltose alpha-D-glucosyltransferase</fullName>
        <ecNumber evidence="3">5.4.99.16</ecNumber>
    </recommendedName>
    <alternativeName>
        <fullName evidence="7">Maltose alpha-D-glucosyltransferase</fullName>
    </alternativeName>
</protein>
<dbReference type="InterPro" id="IPR045857">
    <property type="entry name" value="O16G_dom_2"/>
</dbReference>
<dbReference type="SUPFAM" id="SSF51445">
    <property type="entry name" value="(Trans)glycosidases"/>
    <property type="match status" value="1"/>
</dbReference>
<dbReference type="Pfam" id="PF00128">
    <property type="entry name" value="Alpha-amylase"/>
    <property type="match status" value="1"/>
</dbReference>
<dbReference type="InterPro" id="IPR032091">
    <property type="entry name" value="Malt_amylase-like_C"/>
</dbReference>
<evidence type="ECO:0000256" key="3">
    <source>
        <dbReference type="ARBA" id="ARBA00012619"/>
    </source>
</evidence>
<dbReference type="PANTHER" id="PTHR10357:SF219">
    <property type="entry name" value="MALTOSE ALPHA-D-GLUCOSYLTRANSFERASE"/>
    <property type="match status" value="1"/>
</dbReference>
<dbReference type="NCBIfam" id="TIGR02456">
    <property type="entry name" value="treS_nterm"/>
    <property type="match status" value="1"/>
</dbReference>
<dbReference type="InterPro" id="IPR012810">
    <property type="entry name" value="TreS/a-amylase_N"/>
</dbReference>
<evidence type="ECO:0000259" key="8">
    <source>
        <dbReference type="SMART" id="SM00642"/>
    </source>
</evidence>
<evidence type="ECO:0000256" key="4">
    <source>
        <dbReference type="ARBA" id="ARBA00022723"/>
    </source>
</evidence>
<dbReference type="Gene3D" id="3.20.20.80">
    <property type="entry name" value="Glycosidases"/>
    <property type="match status" value="1"/>
</dbReference>
<dbReference type="CDD" id="cd11334">
    <property type="entry name" value="AmyAc_TreS"/>
    <property type="match status" value="1"/>
</dbReference>
<evidence type="ECO:0000313" key="10">
    <source>
        <dbReference type="Proteomes" id="UP001240150"/>
    </source>
</evidence>
<dbReference type="Gene3D" id="3.90.400.10">
    <property type="entry name" value="Oligo-1,6-glucosidase, Domain 2"/>
    <property type="match status" value="1"/>
</dbReference>
<name>A0ABY8W4P9_9ACTN</name>
<dbReference type="Pfam" id="PF16657">
    <property type="entry name" value="Malt_amylase_C"/>
    <property type="match status" value="1"/>
</dbReference>
<dbReference type="Proteomes" id="UP001240150">
    <property type="component" value="Chromosome"/>
</dbReference>
<organism evidence="9 10">
    <name type="scientific">Actinoplanes oblitus</name>
    <dbReference type="NCBI Taxonomy" id="3040509"/>
    <lineage>
        <taxon>Bacteria</taxon>
        <taxon>Bacillati</taxon>
        <taxon>Actinomycetota</taxon>
        <taxon>Actinomycetes</taxon>
        <taxon>Micromonosporales</taxon>
        <taxon>Micromonosporaceae</taxon>
        <taxon>Actinoplanes</taxon>
    </lineage>
</organism>